<dbReference type="InterPro" id="IPR005467">
    <property type="entry name" value="His_kinase_dom"/>
</dbReference>
<dbReference type="SMART" id="SM00387">
    <property type="entry name" value="HATPase_c"/>
    <property type="match status" value="1"/>
</dbReference>
<reference evidence="13" key="2">
    <citation type="submission" date="2021-04" db="EMBL/GenBank/DDBJ databases">
        <authorList>
            <person name="Gilroy R."/>
        </authorList>
    </citation>
    <scope>NUCLEOTIDE SEQUENCE</scope>
    <source>
        <strain evidence="13">CHK188-16595</strain>
    </source>
</reference>
<keyword evidence="7 13" id="KW-0418">Kinase</keyword>
<dbReference type="GO" id="GO:0000155">
    <property type="term" value="F:phosphorelay sensor kinase activity"/>
    <property type="evidence" value="ECO:0007669"/>
    <property type="project" value="TreeGrafter"/>
</dbReference>
<keyword evidence="10 11" id="KW-0472">Membrane</keyword>
<accession>A0A9D2MJ51</accession>
<evidence type="ECO:0000256" key="2">
    <source>
        <dbReference type="ARBA" id="ARBA00004651"/>
    </source>
</evidence>
<dbReference type="EC" id="2.7.13.3" evidence="3"/>
<evidence type="ECO:0000313" key="13">
    <source>
        <dbReference type="EMBL" id="HJB75026.1"/>
    </source>
</evidence>
<dbReference type="InterPro" id="IPR036890">
    <property type="entry name" value="HATPase_C_sf"/>
</dbReference>
<reference evidence="13" key="1">
    <citation type="journal article" date="2021" name="PeerJ">
        <title>Extensive microbial diversity within the chicken gut microbiome revealed by metagenomics and culture.</title>
        <authorList>
            <person name="Gilroy R."/>
            <person name="Ravi A."/>
            <person name="Getino M."/>
            <person name="Pursley I."/>
            <person name="Horton D.L."/>
            <person name="Alikhan N.F."/>
            <person name="Baker D."/>
            <person name="Gharbi K."/>
            <person name="Hall N."/>
            <person name="Watson M."/>
            <person name="Adriaenssens E.M."/>
            <person name="Foster-Nyarko E."/>
            <person name="Jarju S."/>
            <person name="Secka A."/>
            <person name="Antonio M."/>
            <person name="Oren A."/>
            <person name="Chaudhuri R.R."/>
            <person name="La Ragione R."/>
            <person name="Hildebrand F."/>
            <person name="Pallen M.J."/>
        </authorList>
    </citation>
    <scope>NUCLEOTIDE SEQUENCE</scope>
    <source>
        <strain evidence="13">CHK188-16595</strain>
    </source>
</reference>
<evidence type="ECO:0000259" key="12">
    <source>
        <dbReference type="PROSITE" id="PS50109"/>
    </source>
</evidence>
<evidence type="ECO:0000256" key="1">
    <source>
        <dbReference type="ARBA" id="ARBA00000085"/>
    </source>
</evidence>
<organism evidence="13 14">
    <name type="scientific">Candidatus Eubacterium faecale</name>
    <dbReference type="NCBI Taxonomy" id="2838568"/>
    <lineage>
        <taxon>Bacteria</taxon>
        <taxon>Bacillati</taxon>
        <taxon>Bacillota</taxon>
        <taxon>Clostridia</taxon>
        <taxon>Eubacteriales</taxon>
        <taxon>Eubacteriaceae</taxon>
        <taxon>Eubacterium</taxon>
    </lineage>
</organism>
<evidence type="ECO:0000256" key="3">
    <source>
        <dbReference type="ARBA" id="ARBA00012438"/>
    </source>
</evidence>
<gene>
    <name evidence="13" type="ORF">IAA37_05045</name>
</gene>
<dbReference type="SUPFAM" id="SSF55874">
    <property type="entry name" value="ATPase domain of HSP90 chaperone/DNA topoisomerase II/histidine kinase"/>
    <property type="match status" value="1"/>
</dbReference>
<comment type="subcellular location">
    <subcellularLocation>
        <location evidence="2">Cell membrane</location>
        <topology evidence="2">Multi-pass membrane protein</topology>
    </subcellularLocation>
</comment>
<dbReference type="Gene3D" id="3.30.565.10">
    <property type="entry name" value="Histidine kinase-like ATPase, C-terminal domain"/>
    <property type="match status" value="1"/>
</dbReference>
<dbReference type="Pfam" id="PF02518">
    <property type="entry name" value="HATPase_c"/>
    <property type="match status" value="1"/>
</dbReference>
<evidence type="ECO:0000256" key="8">
    <source>
        <dbReference type="ARBA" id="ARBA00022989"/>
    </source>
</evidence>
<protein>
    <recommendedName>
        <fullName evidence="3">histidine kinase</fullName>
        <ecNumber evidence="3">2.7.13.3</ecNumber>
    </recommendedName>
</protein>
<keyword evidence="5" id="KW-0808">Transferase</keyword>
<evidence type="ECO:0000256" key="11">
    <source>
        <dbReference type="SAM" id="Phobius"/>
    </source>
</evidence>
<keyword evidence="4" id="KW-1003">Cell membrane</keyword>
<evidence type="ECO:0000256" key="5">
    <source>
        <dbReference type="ARBA" id="ARBA00022679"/>
    </source>
</evidence>
<feature type="transmembrane region" description="Helical" evidence="11">
    <location>
        <begin position="38"/>
        <end position="59"/>
    </location>
</feature>
<comment type="catalytic activity">
    <reaction evidence="1">
        <text>ATP + protein L-histidine = ADP + protein N-phospho-L-histidine.</text>
        <dbReference type="EC" id="2.7.13.3"/>
    </reaction>
</comment>
<dbReference type="PROSITE" id="PS50109">
    <property type="entry name" value="HIS_KIN"/>
    <property type="match status" value="1"/>
</dbReference>
<dbReference type="EMBL" id="DWXN01000010">
    <property type="protein sequence ID" value="HJB75026.1"/>
    <property type="molecule type" value="Genomic_DNA"/>
</dbReference>
<dbReference type="InterPro" id="IPR003594">
    <property type="entry name" value="HATPase_dom"/>
</dbReference>
<evidence type="ECO:0000256" key="4">
    <source>
        <dbReference type="ARBA" id="ARBA00022475"/>
    </source>
</evidence>
<sequence length="328" mass="37530">MKFFLTYLRKRRALILTFLLFCLIFLCAFVLYHLPAGAVVYPAIVCLCIGSVIAAVDLSKARHKHKTLREIEKMRAELIDNLPERITQDDEDYQNIIASLRQEIKAEEAAFSSKFSDMVEYYTVWAHQIKTPIASMRLTLQNEDSPLSRTISDDLFRIEQYVEMVLCYLRLGSESTDYVIAKQDLDKLLKQAFRHFSGQFISKKLKLEYEETPFTALTDEKWLLFVIEQILSNAVKYTPSGGEIRVSMKTPGILCIKDTGIGIAPEDLPRIFERGYTGLNGRADKKASGLGLYLCKRICDNLNHRIWAESGEGTAVYLDLRSKKLETE</sequence>
<evidence type="ECO:0000313" key="14">
    <source>
        <dbReference type="Proteomes" id="UP000823877"/>
    </source>
</evidence>
<dbReference type="AlphaFoldDB" id="A0A9D2MJ51"/>
<dbReference type="InterPro" id="IPR050351">
    <property type="entry name" value="BphY/WalK/GraS-like"/>
</dbReference>
<dbReference type="PANTHER" id="PTHR45453">
    <property type="entry name" value="PHOSPHATE REGULON SENSOR PROTEIN PHOR"/>
    <property type="match status" value="1"/>
</dbReference>
<keyword evidence="9" id="KW-0902">Two-component regulatory system</keyword>
<dbReference type="GO" id="GO:0004721">
    <property type="term" value="F:phosphoprotein phosphatase activity"/>
    <property type="evidence" value="ECO:0007669"/>
    <property type="project" value="TreeGrafter"/>
</dbReference>
<feature type="transmembrane region" description="Helical" evidence="11">
    <location>
        <begin position="12"/>
        <end position="32"/>
    </location>
</feature>
<comment type="caution">
    <text evidence="13">The sequence shown here is derived from an EMBL/GenBank/DDBJ whole genome shotgun (WGS) entry which is preliminary data.</text>
</comment>
<dbReference type="PANTHER" id="PTHR45453:SF2">
    <property type="entry name" value="HISTIDINE KINASE"/>
    <property type="match status" value="1"/>
</dbReference>
<evidence type="ECO:0000256" key="10">
    <source>
        <dbReference type="ARBA" id="ARBA00023136"/>
    </source>
</evidence>
<evidence type="ECO:0000256" key="6">
    <source>
        <dbReference type="ARBA" id="ARBA00022692"/>
    </source>
</evidence>
<keyword evidence="6 11" id="KW-0812">Transmembrane</keyword>
<dbReference type="Proteomes" id="UP000823877">
    <property type="component" value="Unassembled WGS sequence"/>
</dbReference>
<proteinExistence type="predicted"/>
<dbReference type="GO" id="GO:0016036">
    <property type="term" value="P:cellular response to phosphate starvation"/>
    <property type="evidence" value="ECO:0007669"/>
    <property type="project" value="TreeGrafter"/>
</dbReference>
<dbReference type="GO" id="GO:0005886">
    <property type="term" value="C:plasma membrane"/>
    <property type="evidence" value="ECO:0007669"/>
    <property type="project" value="UniProtKB-SubCell"/>
</dbReference>
<evidence type="ECO:0000256" key="7">
    <source>
        <dbReference type="ARBA" id="ARBA00022777"/>
    </source>
</evidence>
<name>A0A9D2MJ51_9FIRM</name>
<evidence type="ECO:0000256" key="9">
    <source>
        <dbReference type="ARBA" id="ARBA00023012"/>
    </source>
</evidence>
<feature type="domain" description="Histidine kinase" evidence="12">
    <location>
        <begin position="124"/>
        <end position="324"/>
    </location>
</feature>
<keyword evidence="8 11" id="KW-1133">Transmembrane helix</keyword>